<evidence type="ECO:0000313" key="3">
    <source>
        <dbReference type="EMBL" id="XBH10193.1"/>
    </source>
</evidence>
<dbReference type="Gene3D" id="3.40.50.300">
    <property type="entry name" value="P-loop containing nucleotide triphosphate hydrolases"/>
    <property type="match status" value="1"/>
</dbReference>
<evidence type="ECO:0000259" key="2">
    <source>
        <dbReference type="Pfam" id="PF17289"/>
    </source>
</evidence>
<name>A0AAU7CXG6_9BACT</name>
<feature type="domain" description="Terminase large subunit gp17-like C-terminal" evidence="2">
    <location>
        <begin position="329"/>
        <end position="477"/>
    </location>
</feature>
<reference evidence="3" key="1">
    <citation type="submission" date="2023-03" db="EMBL/GenBank/DDBJ databases">
        <title>Edaphobacter sp.</title>
        <authorList>
            <person name="Huber K.J."/>
            <person name="Papendorf J."/>
            <person name="Pilke C."/>
            <person name="Bunk B."/>
            <person name="Sproeer C."/>
            <person name="Pester M."/>
        </authorList>
    </citation>
    <scope>NUCLEOTIDE SEQUENCE</scope>
    <source>
        <strain evidence="3">DSM 109919</strain>
    </source>
</reference>
<evidence type="ECO:0000256" key="1">
    <source>
        <dbReference type="ARBA" id="ARBA00022612"/>
    </source>
</evidence>
<dbReference type="KEGG" id="epl:P4G45_00280"/>
<keyword evidence="1" id="KW-1188">Viral release from host cell</keyword>
<dbReference type="RefSeq" id="WP_348267698.1">
    <property type="nucleotide sequence ID" value="NZ_CP121194.1"/>
</dbReference>
<organism evidence="3">
    <name type="scientific">Edaphobacter paludis</name>
    <dbReference type="NCBI Taxonomy" id="3035702"/>
    <lineage>
        <taxon>Bacteria</taxon>
        <taxon>Pseudomonadati</taxon>
        <taxon>Acidobacteriota</taxon>
        <taxon>Terriglobia</taxon>
        <taxon>Terriglobales</taxon>
        <taxon>Acidobacteriaceae</taxon>
        <taxon>Edaphobacter</taxon>
    </lineage>
</organism>
<gene>
    <name evidence="3" type="ORF">P4G45_00280</name>
</gene>
<sequence length="492" mass="54233">MTEEQWSVEDLLKYGREMNEQPEKIFEIAGKLLKVRDREGVERPLLPNAVQEEFERNRGQRNIVLKARQMGITTWVAARFFLKTITTRGVMTVQVAHTQGAAEGIFRMVQRFWECLPEKLREGPLKRSRANSGQMRFAALDSEFRVLSAGDEGAGRGLTMQNLHCSEVSRWPRAAGETLAGLRAALAPGGELVMESTPNGAYGCFYEEWGRAGSNGVVRHFFPWWLEKDYVSSAVTEFTEEEQALMLAHELTPEQIGFRRGLEANYHGLRSQEFAEDSETCFKATGDCCFEAPAVEARLAQLDEPTEMRHNGALQVWLPAIPGRKYLVAADPAGGGMDGDFAVVQVIDMESGMQCAELQQRLAPLDLAKAAAKLAREYNGAMIAVERNNHGHAVLAFLSTVEHYAYVYGQGGDAGWLTSAGSKPGMVSRMGALLVESPLMFSSRRLLAECRTYISLPGGGTGAANGAHDDCVMAMAIAQAVRAEMIVKMKKR</sequence>
<accession>A0AAU7CXG6</accession>
<proteinExistence type="predicted"/>
<protein>
    <submittedName>
        <fullName evidence="3">Terminase</fullName>
    </submittedName>
</protein>
<dbReference type="InterPro" id="IPR035421">
    <property type="entry name" value="Terminase_6C"/>
</dbReference>
<dbReference type="EMBL" id="CP121194">
    <property type="protein sequence ID" value="XBH10193.1"/>
    <property type="molecule type" value="Genomic_DNA"/>
</dbReference>
<dbReference type="InterPro" id="IPR027417">
    <property type="entry name" value="P-loop_NTPase"/>
</dbReference>
<dbReference type="AlphaFoldDB" id="A0AAU7CXG6"/>
<dbReference type="Pfam" id="PF17289">
    <property type="entry name" value="Terminase_6C"/>
    <property type="match status" value="1"/>
</dbReference>
<dbReference type="Gene3D" id="3.30.420.240">
    <property type="match status" value="1"/>
</dbReference>